<dbReference type="PANTHER" id="PTHR20858:SF17">
    <property type="entry name" value="HYDROXYMETHYLPYRIMIDINE_PHOSPHOMETHYLPYRIMIDINE KINASE THI20-RELATED"/>
    <property type="match status" value="1"/>
</dbReference>
<evidence type="ECO:0000256" key="4">
    <source>
        <dbReference type="ARBA" id="ARBA00009879"/>
    </source>
</evidence>
<dbReference type="GO" id="GO:0008972">
    <property type="term" value="F:phosphomethylpyrimidine kinase activity"/>
    <property type="evidence" value="ECO:0007669"/>
    <property type="project" value="UniProtKB-EC"/>
</dbReference>
<dbReference type="Pfam" id="PF08543">
    <property type="entry name" value="Phos_pyr_kin"/>
    <property type="match status" value="1"/>
</dbReference>
<name>A0ABR8XJP7_9BACL</name>
<evidence type="ECO:0000256" key="7">
    <source>
        <dbReference type="ARBA" id="ARBA00019161"/>
    </source>
</evidence>
<evidence type="ECO:0000256" key="1">
    <source>
        <dbReference type="ARBA" id="ARBA00000151"/>
    </source>
</evidence>
<evidence type="ECO:0000256" key="8">
    <source>
        <dbReference type="ARBA" id="ARBA00022977"/>
    </source>
</evidence>
<comment type="catalytic activity">
    <reaction evidence="2">
        <text>4-amino-2-methyl-5-(phosphooxymethyl)pyrimidine + ATP = 4-amino-2-methyl-5-(diphosphooxymethyl)pyrimidine + ADP</text>
        <dbReference type="Rhea" id="RHEA:19893"/>
        <dbReference type="ChEBI" id="CHEBI:30616"/>
        <dbReference type="ChEBI" id="CHEBI:57841"/>
        <dbReference type="ChEBI" id="CHEBI:58354"/>
        <dbReference type="ChEBI" id="CHEBI:456216"/>
        <dbReference type="EC" id="2.7.4.7"/>
    </reaction>
</comment>
<keyword evidence="13" id="KW-0808">Transferase</keyword>
<dbReference type="InterPro" id="IPR013749">
    <property type="entry name" value="PM/HMP-P_kinase-1"/>
</dbReference>
<evidence type="ECO:0000256" key="5">
    <source>
        <dbReference type="ARBA" id="ARBA00012135"/>
    </source>
</evidence>
<dbReference type="RefSeq" id="WP_191702774.1">
    <property type="nucleotide sequence ID" value="NZ_JACSPW010000002.1"/>
</dbReference>
<comment type="similarity">
    <text evidence="4">Belongs to the ThiD family.</text>
</comment>
<dbReference type="InterPro" id="IPR004399">
    <property type="entry name" value="HMP/HMP-P_kinase_dom"/>
</dbReference>
<dbReference type="Gene3D" id="3.40.1190.20">
    <property type="match status" value="1"/>
</dbReference>
<reference evidence="13 14" key="1">
    <citation type="submission" date="2020-08" db="EMBL/GenBank/DDBJ databases">
        <title>A Genomic Blueprint of the Chicken Gut Microbiome.</title>
        <authorList>
            <person name="Gilroy R."/>
            <person name="Ravi A."/>
            <person name="Getino M."/>
            <person name="Pursley I."/>
            <person name="Horton D.L."/>
            <person name="Alikhan N.-F."/>
            <person name="Baker D."/>
            <person name="Gharbi K."/>
            <person name="Hall N."/>
            <person name="Watson M."/>
            <person name="Adriaenssens E.M."/>
            <person name="Foster-Nyarko E."/>
            <person name="Jarju S."/>
            <person name="Secka A."/>
            <person name="Antonio M."/>
            <person name="Oren A."/>
            <person name="Chaudhuri R."/>
            <person name="La Ragione R.M."/>
            <person name="Hildebrand F."/>
            <person name="Pallen M.J."/>
        </authorList>
    </citation>
    <scope>NUCLEOTIDE SEQUENCE [LARGE SCALE GENOMIC DNA]</scope>
    <source>
        <strain evidence="13 14">Sa1YVA6</strain>
    </source>
</reference>
<comment type="caution">
    <text evidence="13">The sequence shown here is derived from an EMBL/GenBank/DDBJ whole genome shotgun (WGS) entry which is preliminary data.</text>
</comment>
<accession>A0ABR8XJP7</accession>
<keyword evidence="8" id="KW-0784">Thiamine biosynthesis</keyword>
<organism evidence="13 14">
    <name type="scientific">Solibacillus merdavium</name>
    <dbReference type="NCBI Taxonomy" id="2762218"/>
    <lineage>
        <taxon>Bacteria</taxon>
        <taxon>Bacillati</taxon>
        <taxon>Bacillota</taxon>
        <taxon>Bacilli</taxon>
        <taxon>Bacillales</taxon>
        <taxon>Caryophanaceae</taxon>
        <taxon>Solibacillus</taxon>
    </lineage>
</organism>
<dbReference type="CDD" id="cd01169">
    <property type="entry name" value="HMPP_kinase"/>
    <property type="match status" value="1"/>
</dbReference>
<dbReference type="InterPro" id="IPR029056">
    <property type="entry name" value="Ribokinase-like"/>
</dbReference>
<dbReference type="NCBIfam" id="TIGR00097">
    <property type="entry name" value="HMP-P_kinase"/>
    <property type="match status" value="1"/>
</dbReference>
<dbReference type="GO" id="GO:0008902">
    <property type="term" value="F:hydroxymethylpyrimidine kinase activity"/>
    <property type="evidence" value="ECO:0007669"/>
    <property type="project" value="UniProtKB-EC"/>
</dbReference>
<evidence type="ECO:0000256" key="10">
    <source>
        <dbReference type="ARBA" id="ARBA00042102"/>
    </source>
</evidence>
<dbReference type="EC" id="2.7.4.7" evidence="6"/>
<gene>
    <name evidence="13" type="primary">thiD</name>
    <name evidence="13" type="ORF">H9632_03740</name>
</gene>
<protein>
    <recommendedName>
        <fullName evidence="7">Hydroxymethylpyrimidine/phosphomethylpyrimidine kinase</fullName>
        <ecNumber evidence="5">2.7.1.49</ecNumber>
        <ecNumber evidence="6">2.7.4.7</ecNumber>
    </recommendedName>
    <alternativeName>
        <fullName evidence="10">Hydroxymethylpyrimidine kinase</fullName>
    </alternativeName>
    <alternativeName>
        <fullName evidence="11">Hydroxymethylpyrimidine phosphate kinase</fullName>
    </alternativeName>
</protein>
<proteinExistence type="inferred from homology"/>
<sequence>MIACTIAGSDSGGGAGIQADLKTFQELRVFGTSVITALTAQNTKGVHGIYPATADFVKDQLNAVLDDFDLKAVKTGMLFNAEIVETIVSVLESKEIPLILDPVMIAKGGASLLKEQATIALKEKLLPVATVCTPNIPEAEVLTGLTIKTEEEIKFAGEYLLNLGMQCVVIKGGHLAGKHAIDTVFIRGEKPFKMKTERLKTIHTHGTGCTFSAAITAEIAKGKPLKIAIIEAKKFVQLAIRYPLNIGHGFGPTNHFAYQEHRGICDVQVI</sequence>
<dbReference type="SUPFAM" id="SSF53613">
    <property type="entry name" value="Ribokinase-like"/>
    <property type="match status" value="1"/>
</dbReference>
<comment type="pathway">
    <text evidence="9">Cofactor biosynthesis; thiamine diphosphate biosynthesis; 4-amino-2-methyl-5-diphosphomethylpyrimidine from 5-amino-1-(5-phospho-D-ribosyl)imidazole: step 2/3.</text>
</comment>
<comment type="catalytic activity">
    <reaction evidence="1">
        <text>4-amino-5-hydroxymethyl-2-methylpyrimidine + ATP = 4-amino-2-methyl-5-(phosphooxymethyl)pyrimidine + ADP + H(+)</text>
        <dbReference type="Rhea" id="RHEA:23096"/>
        <dbReference type="ChEBI" id="CHEBI:15378"/>
        <dbReference type="ChEBI" id="CHEBI:16892"/>
        <dbReference type="ChEBI" id="CHEBI:30616"/>
        <dbReference type="ChEBI" id="CHEBI:58354"/>
        <dbReference type="ChEBI" id="CHEBI:456216"/>
        <dbReference type="EC" id="2.7.1.49"/>
    </reaction>
</comment>
<evidence type="ECO:0000259" key="12">
    <source>
        <dbReference type="Pfam" id="PF08543"/>
    </source>
</evidence>
<evidence type="ECO:0000313" key="13">
    <source>
        <dbReference type="EMBL" id="MBD8032168.1"/>
    </source>
</evidence>
<comment type="pathway">
    <text evidence="3">Cofactor biosynthesis; thiamine diphosphate biosynthesis; 4-amino-2-methyl-5-diphosphomethylpyrimidine from 5-amino-1-(5-phospho-D-ribosyl)imidazole: step 3/3.</text>
</comment>
<keyword evidence="13" id="KW-0418">Kinase</keyword>
<feature type="domain" description="Pyridoxamine kinase/Phosphomethylpyrimidine kinase" evidence="12">
    <location>
        <begin position="10"/>
        <end position="254"/>
    </location>
</feature>
<evidence type="ECO:0000313" key="14">
    <source>
        <dbReference type="Proteomes" id="UP000600565"/>
    </source>
</evidence>
<dbReference type="EMBL" id="JACSPW010000002">
    <property type="protein sequence ID" value="MBD8032168.1"/>
    <property type="molecule type" value="Genomic_DNA"/>
</dbReference>
<evidence type="ECO:0000256" key="3">
    <source>
        <dbReference type="ARBA" id="ARBA00004769"/>
    </source>
</evidence>
<keyword evidence="14" id="KW-1185">Reference proteome</keyword>
<evidence type="ECO:0000256" key="9">
    <source>
        <dbReference type="ARBA" id="ARBA00037917"/>
    </source>
</evidence>
<dbReference type="Proteomes" id="UP000600565">
    <property type="component" value="Unassembled WGS sequence"/>
</dbReference>
<dbReference type="PANTHER" id="PTHR20858">
    <property type="entry name" value="PHOSPHOMETHYLPYRIMIDINE KINASE"/>
    <property type="match status" value="1"/>
</dbReference>
<evidence type="ECO:0000256" key="2">
    <source>
        <dbReference type="ARBA" id="ARBA00000565"/>
    </source>
</evidence>
<dbReference type="EC" id="2.7.1.49" evidence="5"/>
<evidence type="ECO:0000256" key="11">
    <source>
        <dbReference type="ARBA" id="ARBA00043176"/>
    </source>
</evidence>
<evidence type="ECO:0000256" key="6">
    <source>
        <dbReference type="ARBA" id="ARBA00012963"/>
    </source>
</evidence>